<evidence type="ECO:0000256" key="1">
    <source>
        <dbReference type="SAM" id="Coils"/>
    </source>
</evidence>
<dbReference type="Proteomes" id="UP000660265">
    <property type="component" value="Unassembled WGS sequence"/>
</dbReference>
<keyword evidence="1" id="KW-0175">Coiled coil</keyword>
<name>A0ABQ2ENA1_9ACTN</name>
<feature type="coiled-coil region" evidence="1">
    <location>
        <begin position="32"/>
        <end position="89"/>
    </location>
</feature>
<gene>
    <name evidence="2" type="ORF">GCM10011583_57670</name>
</gene>
<dbReference type="EMBL" id="BMMV01000023">
    <property type="protein sequence ID" value="GGK18265.1"/>
    <property type="molecule type" value="Genomic_DNA"/>
</dbReference>
<accession>A0ABQ2ENA1</accession>
<evidence type="ECO:0000313" key="3">
    <source>
        <dbReference type="Proteomes" id="UP000660265"/>
    </source>
</evidence>
<protein>
    <submittedName>
        <fullName evidence="2">Uncharacterized protein</fullName>
    </submittedName>
</protein>
<comment type="caution">
    <text evidence="2">The sequence shown here is derived from an EMBL/GenBank/DDBJ whole genome shotgun (WGS) entry which is preliminary data.</text>
</comment>
<proteinExistence type="predicted"/>
<organism evidence="2 3">
    <name type="scientific">Streptomyces camponoticapitis</name>
    <dbReference type="NCBI Taxonomy" id="1616125"/>
    <lineage>
        <taxon>Bacteria</taxon>
        <taxon>Bacillati</taxon>
        <taxon>Actinomycetota</taxon>
        <taxon>Actinomycetes</taxon>
        <taxon>Kitasatosporales</taxon>
        <taxon>Streptomycetaceae</taxon>
        <taxon>Streptomyces</taxon>
    </lineage>
</organism>
<keyword evidence="3" id="KW-1185">Reference proteome</keyword>
<reference evidence="3" key="1">
    <citation type="journal article" date="2019" name="Int. J. Syst. Evol. Microbiol.">
        <title>The Global Catalogue of Microorganisms (GCM) 10K type strain sequencing project: providing services to taxonomists for standard genome sequencing and annotation.</title>
        <authorList>
            <consortium name="The Broad Institute Genomics Platform"/>
            <consortium name="The Broad Institute Genome Sequencing Center for Infectious Disease"/>
            <person name="Wu L."/>
            <person name="Ma J."/>
        </authorList>
    </citation>
    <scope>NUCLEOTIDE SEQUENCE [LARGE SCALE GENOMIC DNA]</scope>
    <source>
        <strain evidence="3">CGMCC 4.7275</strain>
    </source>
</reference>
<evidence type="ECO:0000313" key="2">
    <source>
        <dbReference type="EMBL" id="GGK18265.1"/>
    </source>
</evidence>
<sequence length="94" mass="10613">MGGEMTCRKCGTALPARPGPGRPATYCSKACRRAAEYELRRIQAALETVEGQIRSCRFGWGGRSMERDFPKYEAERVRLEARLRELLDDGSEDD</sequence>